<comment type="caution">
    <text evidence="2">The sequence shown here is derived from an EMBL/GenBank/DDBJ whole genome shotgun (WGS) entry which is preliminary data.</text>
</comment>
<name>A0A1J5SRC3_9ZZZZ</name>
<protein>
    <submittedName>
        <fullName evidence="2">Uncharacterized protein</fullName>
    </submittedName>
</protein>
<dbReference type="EMBL" id="MLJW01000059">
    <property type="protein sequence ID" value="OIR04188.1"/>
    <property type="molecule type" value="Genomic_DNA"/>
</dbReference>
<feature type="transmembrane region" description="Helical" evidence="1">
    <location>
        <begin position="7"/>
        <end position="26"/>
    </location>
</feature>
<evidence type="ECO:0000256" key="1">
    <source>
        <dbReference type="SAM" id="Phobius"/>
    </source>
</evidence>
<keyword evidence="1" id="KW-1133">Transmembrane helix</keyword>
<sequence>MDEGKRKVLVLTVLYVAFLCGSWLWFHPHFVTQRIRGQISIGASAREVEKAFHVRTYDFPGSAYCEADGPPVVTRIAIDESARIPILPVPMVMVTTTVFCFDHNDKLVGMKSERWFDEL</sequence>
<reference evidence="2" key="1">
    <citation type="submission" date="2016-10" db="EMBL/GenBank/DDBJ databases">
        <title>Sequence of Gallionella enrichment culture.</title>
        <authorList>
            <person name="Poehlein A."/>
            <person name="Muehling M."/>
            <person name="Daniel R."/>
        </authorList>
    </citation>
    <scope>NUCLEOTIDE SEQUENCE</scope>
</reference>
<organism evidence="2">
    <name type="scientific">mine drainage metagenome</name>
    <dbReference type="NCBI Taxonomy" id="410659"/>
    <lineage>
        <taxon>unclassified sequences</taxon>
        <taxon>metagenomes</taxon>
        <taxon>ecological metagenomes</taxon>
    </lineage>
</organism>
<dbReference type="AlphaFoldDB" id="A0A1J5SRC3"/>
<keyword evidence="1" id="KW-0472">Membrane</keyword>
<accession>A0A1J5SRC3</accession>
<proteinExistence type="predicted"/>
<gene>
    <name evidence="2" type="ORF">GALL_136700</name>
</gene>
<evidence type="ECO:0000313" key="2">
    <source>
        <dbReference type="EMBL" id="OIR04188.1"/>
    </source>
</evidence>
<keyword evidence="1" id="KW-0812">Transmembrane</keyword>